<reference evidence="2" key="1">
    <citation type="submission" date="2022-05" db="EMBL/GenBank/DDBJ databases">
        <authorList>
            <person name="Jo J.-H."/>
            <person name="Im W.-T."/>
        </authorList>
    </citation>
    <scope>NUCLEOTIDE SEQUENCE</scope>
    <source>
        <strain evidence="2">SE158</strain>
    </source>
</reference>
<evidence type="ECO:0000256" key="1">
    <source>
        <dbReference type="SAM" id="SignalP"/>
    </source>
</evidence>
<dbReference type="Proteomes" id="UP001165363">
    <property type="component" value="Unassembled WGS sequence"/>
</dbReference>
<name>A0ABT0RQ05_9SPHN</name>
<proteinExistence type="predicted"/>
<sequence length="189" mass="19045">MKTQMLFAAALAAASGAARAEDASAPPPAAPLPVVTVAPAPVVAPQAIVLPKGTMVRLMVTKEINSRDSKAGDHFTLRVDEDVKVGGLTLIPVGATGWGEVVTAEGTGGVGKKGRINAKLLFVDVGGKRIPVDGERQSAGSNATGAVVYSVLAFGPLGLVMKGGNASLKAGEILNGYTTEDVAFDKPAA</sequence>
<dbReference type="RefSeq" id="WP_249849126.1">
    <property type="nucleotide sequence ID" value="NZ_JAMGBD010000002.1"/>
</dbReference>
<dbReference type="EMBL" id="JAMGBD010000002">
    <property type="protein sequence ID" value="MCL6684731.1"/>
    <property type="molecule type" value="Genomic_DNA"/>
</dbReference>
<evidence type="ECO:0000313" key="3">
    <source>
        <dbReference type="Proteomes" id="UP001165363"/>
    </source>
</evidence>
<keyword evidence="1" id="KW-0732">Signal</keyword>
<accession>A0ABT0RQ05</accession>
<organism evidence="2 3">
    <name type="scientific">Sphingomonas alba</name>
    <dbReference type="NCBI Taxonomy" id="2908208"/>
    <lineage>
        <taxon>Bacteria</taxon>
        <taxon>Pseudomonadati</taxon>
        <taxon>Pseudomonadota</taxon>
        <taxon>Alphaproteobacteria</taxon>
        <taxon>Sphingomonadales</taxon>
        <taxon>Sphingomonadaceae</taxon>
        <taxon>Sphingomonas</taxon>
    </lineage>
</organism>
<gene>
    <name evidence="2" type="ORF">LZ536_12600</name>
</gene>
<feature type="chain" id="PRO_5045956067" evidence="1">
    <location>
        <begin position="21"/>
        <end position="189"/>
    </location>
</feature>
<protein>
    <submittedName>
        <fullName evidence="2">Uncharacterized protein</fullName>
    </submittedName>
</protein>
<feature type="signal peptide" evidence="1">
    <location>
        <begin position="1"/>
        <end position="20"/>
    </location>
</feature>
<evidence type="ECO:0000313" key="2">
    <source>
        <dbReference type="EMBL" id="MCL6684731.1"/>
    </source>
</evidence>
<keyword evidence="3" id="KW-1185">Reference proteome</keyword>
<comment type="caution">
    <text evidence="2">The sequence shown here is derived from an EMBL/GenBank/DDBJ whole genome shotgun (WGS) entry which is preliminary data.</text>
</comment>